<keyword evidence="4" id="KW-1185">Reference proteome</keyword>
<dbReference type="EMBL" id="JAGEPF010000044">
    <property type="protein sequence ID" value="MBO2465323.1"/>
    <property type="molecule type" value="Genomic_DNA"/>
</dbReference>
<reference evidence="3 4" key="1">
    <citation type="submission" date="2021-03" db="EMBL/GenBank/DDBJ databases">
        <title>Actinomadura violae sp. nov., isolated from lichen in Thailand.</title>
        <authorList>
            <person name="Kanchanasin P."/>
            <person name="Saeng-In P."/>
            <person name="Phongsopitanun W."/>
            <person name="Yuki M."/>
            <person name="Kudo T."/>
            <person name="Ohkuma M."/>
            <person name="Tanasupawat S."/>
        </authorList>
    </citation>
    <scope>NUCLEOTIDE SEQUENCE [LARGE SCALE GENOMIC DNA]</scope>
    <source>
        <strain evidence="3 4">LCR2-06</strain>
    </source>
</reference>
<sequence>MNRHRNRPVNRLLVIVVALLGFGLVAALLLPHFLRDGGQWAAPHGSAAPRGAVTETGGTYRATVNGHYGMLHWTVENGRIQGCYTEVTTSGYSGGRAANTEPFGGSQDSGGVHLTGLLHGDGLVTGTVHGGTLSLDHTFGPVSTQSWQSTSPAEFWRQAPGGDSGPKPTC</sequence>
<comment type="caution">
    <text evidence="3">The sequence shown here is derived from an EMBL/GenBank/DDBJ whole genome shotgun (WGS) entry which is preliminary data.</text>
</comment>
<dbReference type="RefSeq" id="WP_208252167.1">
    <property type="nucleotide sequence ID" value="NZ_JAGEPF010000044.1"/>
</dbReference>
<evidence type="ECO:0000256" key="2">
    <source>
        <dbReference type="SAM" id="Phobius"/>
    </source>
</evidence>
<keyword evidence="2" id="KW-0472">Membrane</keyword>
<name>A0ABS3S9T7_9ACTN</name>
<protein>
    <submittedName>
        <fullName evidence="3">Uncharacterized protein</fullName>
    </submittedName>
</protein>
<accession>A0ABS3S9T7</accession>
<evidence type="ECO:0000256" key="1">
    <source>
        <dbReference type="SAM" id="MobiDB-lite"/>
    </source>
</evidence>
<proteinExistence type="predicted"/>
<dbReference type="Proteomes" id="UP000680206">
    <property type="component" value="Unassembled WGS sequence"/>
</dbReference>
<gene>
    <name evidence="3" type="ORF">J4709_47960</name>
</gene>
<keyword evidence="2" id="KW-0812">Transmembrane</keyword>
<evidence type="ECO:0000313" key="4">
    <source>
        <dbReference type="Proteomes" id="UP000680206"/>
    </source>
</evidence>
<feature type="transmembrane region" description="Helical" evidence="2">
    <location>
        <begin position="12"/>
        <end position="34"/>
    </location>
</feature>
<evidence type="ECO:0000313" key="3">
    <source>
        <dbReference type="EMBL" id="MBO2465323.1"/>
    </source>
</evidence>
<feature type="compositionally biased region" description="Polar residues" evidence="1">
    <location>
        <begin position="142"/>
        <end position="152"/>
    </location>
</feature>
<feature type="region of interest" description="Disordered" evidence="1">
    <location>
        <begin position="142"/>
        <end position="170"/>
    </location>
</feature>
<organism evidence="3 4">
    <name type="scientific">Actinomadura violacea</name>
    <dbReference type="NCBI Taxonomy" id="2819934"/>
    <lineage>
        <taxon>Bacteria</taxon>
        <taxon>Bacillati</taxon>
        <taxon>Actinomycetota</taxon>
        <taxon>Actinomycetes</taxon>
        <taxon>Streptosporangiales</taxon>
        <taxon>Thermomonosporaceae</taxon>
        <taxon>Actinomadura</taxon>
    </lineage>
</organism>
<keyword evidence="2" id="KW-1133">Transmembrane helix</keyword>